<keyword evidence="7" id="KW-0378">Hydrolase</keyword>
<keyword evidence="4 7" id="KW-0460">Magnesium</keyword>
<comment type="cofactor">
    <cofactor evidence="7">
        <name>K(+)</name>
        <dbReference type="ChEBI" id="CHEBI:29103"/>
    </cofactor>
    <text evidence="7">Binds 1 potassium ion per subunit.</text>
</comment>
<protein>
    <recommendedName>
        <fullName evidence="7">tRNA modification GTPase MnmE</fullName>
        <ecNumber evidence="7">3.6.-.-</ecNumber>
    </recommendedName>
</protein>
<dbReference type="GO" id="GO:0030488">
    <property type="term" value="P:tRNA methylation"/>
    <property type="evidence" value="ECO:0007669"/>
    <property type="project" value="TreeGrafter"/>
</dbReference>
<dbReference type="GO" id="GO:0002098">
    <property type="term" value="P:tRNA wobble uridine modification"/>
    <property type="evidence" value="ECO:0007669"/>
    <property type="project" value="TreeGrafter"/>
</dbReference>
<name>A0A7K0KD73_9BACT</name>
<evidence type="ECO:0000256" key="6">
    <source>
        <dbReference type="ARBA" id="ARBA00023134"/>
    </source>
</evidence>
<dbReference type="NCBIfam" id="TIGR00231">
    <property type="entry name" value="small_GTP"/>
    <property type="match status" value="1"/>
</dbReference>
<dbReference type="Pfam" id="PF01926">
    <property type="entry name" value="MMR_HSR1"/>
    <property type="match status" value="1"/>
</dbReference>
<dbReference type="GO" id="GO:0005829">
    <property type="term" value="C:cytosol"/>
    <property type="evidence" value="ECO:0007669"/>
    <property type="project" value="TreeGrafter"/>
</dbReference>
<comment type="subunit">
    <text evidence="7">Homodimer. Heterotetramer of two MnmE and two MnmG subunits.</text>
</comment>
<dbReference type="EMBL" id="VUNG01000005">
    <property type="protein sequence ID" value="MST83819.1"/>
    <property type="molecule type" value="Genomic_DNA"/>
</dbReference>
<dbReference type="InterPro" id="IPR027266">
    <property type="entry name" value="TrmE/GcvT-like"/>
</dbReference>
<dbReference type="Gene3D" id="1.20.120.430">
    <property type="entry name" value="tRNA modification GTPase MnmE domain 2"/>
    <property type="match status" value="1"/>
</dbReference>
<dbReference type="PANTHER" id="PTHR42714:SF2">
    <property type="entry name" value="TRNA MODIFICATION GTPASE GTPBP3, MITOCHONDRIAL"/>
    <property type="match status" value="1"/>
</dbReference>
<keyword evidence="6 7" id="KW-0342">GTP-binding</keyword>
<feature type="binding site" evidence="7">
    <location>
        <position position="249"/>
    </location>
    <ligand>
        <name>K(+)</name>
        <dbReference type="ChEBI" id="CHEBI:29103"/>
    </ligand>
</feature>
<dbReference type="Pfam" id="PF12631">
    <property type="entry name" value="MnmE_helical"/>
    <property type="match status" value="1"/>
</dbReference>
<dbReference type="NCBIfam" id="TIGR00450">
    <property type="entry name" value="mnmE_trmE_thdF"/>
    <property type="match status" value="1"/>
</dbReference>
<feature type="binding site" evidence="7">
    <location>
        <position position="273"/>
    </location>
    <ligand>
        <name>K(+)</name>
        <dbReference type="ChEBI" id="CHEBI:29103"/>
    </ligand>
</feature>
<comment type="caution">
    <text evidence="11">The sequence shown here is derived from an EMBL/GenBank/DDBJ whole genome shotgun (WGS) entry which is preliminary data.</text>
</comment>
<feature type="region of interest" description="Disordered" evidence="9">
    <location>
        <begin position="58"/>
        <end position="77"/>
    </location>
</feature>
<feature type="domain" description="TrmE-type G" evidence="10">
    <location>
        <begin position="239"/>
        <end position="400"/>
    </location>
</feature>
<evidence type="ECO:0000256" key="2">
    <source>
        <dbReference type="ARBA" id="ARBA00022694"/>
    </source>
</evidence>
<dbReference type="AlphaFoldDB" id="A0A7K0KD73"/>
<dbReference type="Pfam" id="PF10396">
    <property type="entry name" value="TrmE_N"/>
    <property type="match status" value="1"/>
</dbReference>
<keyword evidence="7" id="KW-0479">Metal-binding</keyword>
<dbReference type="GO" id="GO:0046872">
    <property type="term" value="F:metal ion binding"/>
    <property type="evidence" value="ECO:0007669"/>
    <property type="project" value="UniProtKB-KW"/>
</dbReference>
<dbReference type="PROSITE" id="PS51709">
    <property type="entry name" value="G_TRME"/>
    <property type="match status" value="1"/>
</dbReference>
<gene>
    <name evidence="7 11" type="primary">mnmE</name>
    <name evidence="7" type="synonym">trmE</name>
    <name evidence="11" type="ORF">FYJ73_03865</name>
</gene>
<dbReference type="InterPro" id="IPR025867">
    <property type="entry name" value="MnmE_helical"/>
</dbReference>
<comment type="function">
    <text evidence="7">Exhibits a very high intrinsic GTPase hydrolysis rate. Involved in the addition of a carboxymethylaminomethyl (cmnm) group at the wobble position (U34) of certain tRNAs, forming tRNA-cmnm(5)s(2)U34.</text>
</comment>
<reference evidence="11 12" key="1">
    <citation type="submission" date="2019-08" db="EMBL/GenBank/DDBJ databases">
        <title>In-depth cultivation of the pig gut microbiome towards novel bacterial diversity and tailored functional studies.</title>
        <authorList>
            <person name="Wylensek D."/>
            <person name="Hitch T.C.A."/>
            <person name="Clavel T."/>
        </authorList>
    </citation>
    <scope>NUCLEOTIDE SEQUENCE [LARGE SCALE GENOMIC DNA]</scope>
    <source>
        <strain evidence="11 12">LKV-178-WT-2A</strain>
    </source>
</reference>
<feature type="binding site" evidence="7">
    <location>
        <begin position="293"/>
        <end position="296"/>
    </location>
    <ligand>
        <name>GTP</name>
        <dbReference type="ChEBI" id="CHEBI:37565"/>
    </ligand>
</feature>
<evidence type="ECO:0000259" key="10">
    <source>
        <dbReference type="PROSITE" id="PS51709"/>
    </source>
</evidence>
<evidence type="ECO:0000256" key="7">
    <source>
        <dbReference type="HAMAP-Rule" id="MF_00379"/>
    </source>
</evidence>
<feature type="binding site" evidence="7">
    <location>
        <position position="268"/>
    </location>
    <ligand>
        <name>K(+)</name>
        <dbReference type="ChEBI" id="CHEBI:29103"/>
    </ligand>
</feature>
<keyword evidence="5 7" id="KW-0630">Potassium</keyword>
<keyword evidence="12" id="KW-1185">Reference proteome</keyword>
<evidence type="ECO:0000256" key="4">
    <source>
        <dbReference type="ARBA" id="ARBA00022842"/>
    </source>
</evidence>
<keyword evidence="7" id="KW-0963">Cytoplasm</keyword>
<dbReference type="GO" id="GO:0003924">
    <property type="term" value="F:GTPase activity"/>
    <property type="evidence" value="ECO:0007669"/>
    <property type="project" value="UniProtKB-UniRule"/>
</dbReference>
<dbReference type="Gene3D" id="3.40.50.300">
    <property type="entry name" value="P-loop containing nucleotide triphosphate hydrolases"/>
    <property type="match status" value="1"/>
</dbReference>
<dbReference type="InterPro" id="IPR027417">
    <property type="entry name" value="P-loop_NTPase"/>
</dbReference>
<dbReference type="CDD" id="cd04164">
    <property type="entry name" value="trmE"/>
    <property type="match status" value="1"/>
</dbReference>
<dbReference type="InterPro" id="IPR005225">
    <property type="entry name" value="Small_GTP-bd"/>
</dbReference>
<evidence type="ECO:0000313" key="11">
    <source>
        <dbReference type="EMBL" id="MST83819.1"/>
    </source>
</evidence>
<dbReference type="PANTHER" id="PTHR42714">
    <property type="entry name" value="TRNA MODIFICATION GTPASE GTPBP3"/>
    <property type="match status" value="1"/>
</dbReference>
<feature type="binding site" evidence="7">
    <location>
        <position position="24"/>
    </location>
    <ligand>
        <name>(6S)-5-formyl-5,6,7,8-tetrahydrofolate</name>
        <dbReference type="ChEBI" id="CHEBI:57457"/>
    </ligand>
</feature>
<dbReference type="EC" id="3.6.-.-" evidence="7"/>
<dbReference type="InterPro" id="IPR018948">
    <property type="entry name" value="GTP-bd_TrmE_N"/>
</dbReference>
<dbReference type="HAMAP" id="MF_00379">
    <property type="entry name" value="GTPase_MnmE"/>
    <property type="match status" value="1"/>
</dbReference>
<dbReference type="InterPro" id="IPR031168">
    <property type="entry name" value="G_TrmE"/>
</dbReference>
<dbReference type="SUPFAM" id="SSF52540">
    <property type="entry name" value="P-loop containing nucleoside triphosphate hydrolases"/>
    <property type="match status" value="1"/>
</dbReference>
<dbReference type="GO" id="GO:0005525">
    <property type="term" value="F:GTP binding"/>
    <property type="evidence" value="ECO:0007669"/>
    <property type="project" value="UniProtKB-UniRule"/>
</dbReference>
<evidence type="ECO:0000256" key="9">
    <source>
        <dbReference type="SAM" id="MobiDB-lite"/>
    </source>
</evidence>
<dbReference type="InterPro" id="IPR006073">
    <property type="entry name" value="GTP-bd"/>
</dbReference>
<sequence length="479" mass="52332">MQNSYSDTICALATPTGGAIAVVRVSGPQALAITAKIFHPASHNSLIDAKANSLHYGTILPSSDSHPDSEKSNLDEKNQDVIDDVVVSVWRAPHSYTGEDAVEISCHGSAYIVRNILQELIRSGCRQARRGEFTLRAFLNGKMDLSQAEAVADLIAADNKASHDMAMSQLKGHFSSELARLREQLLKLTSLLELELDFSDHEDLEFADRKKLYDLAQKINNKIATLAKSFETGQALKKGIPVAIVGKTNVGKSTLLNQLLNEDKAIVSDIDGTTRDTIDGTIDINGVTFRFIDTAGIRQTDDKVEKIGIKRAYEQINKATVILWVIDSRPSEDEIKDLSLHLGYDVRLHSAENASDKALIVVHNKADLSPTPLFEGEVAISAKKGSHISLLKEVIFGKAKIPDISEDTVIVSNTRHYEALLRAHADITRVIEGMSTGLSSDLVAEDLRQCLDNLAEITGGKITTEETLGNIFQHFCIGK</sequence>
<comment type="similarity">
    <text evidence="1 7 8">Belongs to the TRAFAC class TrmE-Era-EngA-EngB-Septin-like GTPase superfamily. TrmE GTPase family.</text>
</comment>
<proteinExistence type="inferred from homology"/>
<evidence type="ECO:0000313" key="12">
    <source>
        <dbReference type="Proteomes" id="UP000438914"/>
    </source>
</evidence>
<evidence type="ECO:0000256" key="5">
    <source>
        <dbReference type="ARBA" id="ARBA00022958"/>
    </source>
</evidence>
<feature type="binding site" evidence="7">
    <location>
        <position position="253"/>
    </location>
    <ligand>
        <name>Mg(2+)</name>
        <dbReference type="ChEBI" id="CHEBI:18420"/>
    </ligand>
</feature>
<dbReference type="Gene3D" id="3.30.1360.120">
    <property type="entry name" value="Probable tRNA modification gtpase trme, domain 1"/>
    <property type="match status" value="1"/>
</dbReference>
<organism evidence="11 12">
    <name type="scientific">Hallella mizrahii</name>
    <dbReference type="NCBI Taxonomy" id="2606637"/>
    <lineage>
        <taxon>Bacteria</taxon>
        <taxon>Pseudomonadati</taxon>
        <taxon>Bacteroidota</taxon>
        <taxon>Bacteroidia</taxon>
        <taxon>Bacteroidales</taxon>
        <taxon>Prevotellaceae</taxon>
        <taxon>Hallella</taxon>
    </lineage>
</organism>
<evidence type="ECO:0000256" key="1">
    <source>
        <dbReference type="ARBA" id="ARBA00011043"/>
    </source>
</evidence>
<dbReference type="CDD" id="cd14858">
    <property type="entry name" value="TrmE_N"/>
    <property type="match status" value="1"/>
</dbReference>
<feature type="binding site" evidence="7">
    <location>
        <position position="479"/>
    </location>
    <ligand>
        <name>(6S)-5-formyl-5,6,7,8-tetrahydrofolate</name>
        <dbReference type="ChEBI" id="CHEBI:57457"/>
    </ligand>
</feature>
<evidence type="ECO:0000256" key="3">
    <source>
        <dbReference type="ARBA" id="ARBA00022741"/>
    </source>
</evidence>
<dbReference type="RefSeq" id="WP_154533398.1">
    <property type="nucleotide sequence ID" value="NZ_VUNG01000005.1"/>
</dbReference>
<feature type="binding site" evidence="7">
    <location>
        <position position="142"/>
    </location>
    <ligand>
        <name>(6S)-5-formyl-5,6,7,8-tetrahydrofolate</name>
        <dbReference type="ChEBI" id="CHEBI:57457"/>
    </ligand>
</feature>
<comment type="caution">
    <text evidence="7">Lacks conserved residue(s) required for the propagation of feature annotation.</text>
</comment>
<keyword evidence="2 7" id="KW-0819">tRNA processing</keyword>
<dbReference type="Proteomes" id="UP000438914">
    <property type="component" value="Unassembled WGS sequence"/>
</dbReference>
<feature type="binding site" evidence="7">
    <location>
        <position position="274"/>
    </location>
    <ligand>
        <name>Mg(2+)</name>
        <dbReference type="ChEBI" id="CHEBI:18420"/>
    </ligand>
</feature>
<evidence type="ECO:0000256" key="8">
    <source>
        <dbReference type="RuleBase" id="RU003313"/>
    </source>
</evidence>
<dbReference type="InterPro" id="IPR004520">
    <property type="entry name" value="GTPase_MnmE"/>
</dbReference>
<comment type="subcellular location">
    <subcellularLocation>
        <location evidence="7">Cytoplasm</location>
    </subcellularLocation>
</comment>
<feature type="compositionally biased region" description="Basic and acidic residues" evidence="9">
    <location>
        <begin position="65"/>
        <end position="77"/>
    </location>
</feature>
<feature type="binding site" evidence="7">
    <location>
        <position position="270"/>
    </location>
    <ligand>
        <name>K(+)</name>
        <dbReference type="ChEBI" id="CHEBI:29103"/>
    </ligand>
</feature>
<keyword evidence="3 7" id="KW-0547">Nucleotide-binding</keyword>
<feature type="binding site" evidence="7">
    <location>
        <begin position="364"/>
        <end position="367"/>
    </location>
    <ligand>
        <name>GTP</name>
        <dbReference type="ChEBI" id="CHEBI:37565"/>
    </ligand>
</feature>
<feature type="binding site" evidence="7">
    <location>
        <position position="103"/>
    </location>
    <ligand>
        <name>(6S)-5-formyl-5,6,7,8-tetrahydrofolate</name>
        <dbReference type="ChEBI" id="CHEBI:57457"/>
    </ligand>
</feature>
<feature type="binding site" evidence="7">
    <location>
        <begin position="268"/>
        <end position="274"/>
    </location>
    <ligand>
        <name>GTP</name>
        <dbReference type="ChEBI" id="CHEBI:37565"/>
    </ligand>
</feature>
<accession>A0A7K0KD73</accession>
<dbReference type="InterPro" id="IPR027368">
    <property type="entry name" value="MnmE_dom2"/>
</dbReference>
<feature type="binding site" evidence="7">
    <location>
        <begin position="249"/>
        <end position="254"/>
    </location>
    <ligand>
        <name>GTP</name>
        <dbReference type="ChEBI" id="CHEBI:37565"/>
    </ligand>
</feature>